<keyword evidence="4" id="KW-1185">Reference proteome</keyword>
<name>A0A810LAR0_9ACTN</name>
<dbReference type="Proteomes" id="UP000680750">
    <property type="component" value="Chromosome"/>
</dbReference>
<dbReference type="Pfam" id="PF01814">
    <property type="entry name" value="Hemerythrin"/>
    <property type="match status" value="1"/>
</dbReference>
<dbReference type="InterPro" id="IPR012312">
    <property type="entry name" value="Hemerythrin-like"/>
</dbReference>
<gene>
    <name evidence="3" type="ORF">Asera_57800</name>
</gene>
<protein>
    <recommendedName>
        <fullName evidence="2">Hemerythrin-like domain-containing protein</fullName>
    </recommendedName>
</protein>
<feature type="region of interest" description="Disordered" evidence="1">
    <location>
        <begin position="1"/>
        <end position="23"/>
    </location>
</feature>
<evidence type="ECO:0000313" key="3">
    <source>
        <dbReference type="EMBL" id="BCJ31672.1"/>
    </source>
</evidence>
<feature type="domain" description="Hemerythrin-like" evidence="2">
    <location>
        <begin position="23"/>
        <end position="142"/>
    </location>
</feature>
<reference evidence="3" key="1">
    <citation type="submission" date="2020-08" db="EMBL/GenBank/DDBJ databases">
        <title>Whole genome shotgun sequence of Actinocatenispora sera NBRC 101916.</title>
        <authorList>
            <person name="Komaki H."/>
            <person name="Tamura T."/>
        </authorList>
    </citation>
    <scope>NUCLEOTIDE SEQUENCE</scope>
    <source>
        <strain evidence="3">NBRC 101916</strain>
    </source>
</reference>
<dbReference type="KEGG" id="aser:Asera_57800"/>
<feature type="compositionally biased region" description="Low complexity" evidence="1">
    <location>
        <begin position="10"/>
        <end position="23"/>
    </location>
</feature>
<organism evidence="3 4">
    <name type="scientific">Actinocatenispora sera</name>
    <dbReference type="NCBI Taxonomy" id="390989"/>
    <lineage>
        <taxon>Bacteria</taxon>
        <taxon>Bacillati</taxon>
        <taxon>Actinomycetota</taxon>
        <taxon>Actinomycetes</taxon>
        <taxon>Micromonosporales</taxon>
        <taxon>Micromonosporaceae</taxon>
        <taxon>Actinocatenispora</taxon>
    </lineage>
</organism>
<accession>A0A810LAR0</accession>
<evidence type="ECO:0000313" key="4">
    <source>
        <dbReference type="Proteomes" id="UP000680750"/>
    </source>
</evidence>
<sequence>MITHQDRQVAPQPGATATATGPRTLAGEHELLLQQVTLRADAVLATLPHRWPRAELAALVGYLRTEVLRQAADEEWLLFPAGPADAGFARLGDDHVRLRRLVDLLAGAAAGGPDWRPARLVATVRDLVAQLKRHLEVEESLVAGAGTPHPATATALLTGRRHQWYALTEGPVVDVDALPADHAIAALSERLLRLPVGDRIELRSGSDLGWVWRRLDRLDPGGFGFRYLREGPDRWAMQVTRRRRN</sequence>
<proteinExistence type="predicted"/>
<dbReference type="AlphaFoldDB" id="A0A810LAR0"/>
<dbReference type="EMBL" id="AP023354">
    <property type="protein sequence ID" value="BCJ31672.1"/>
    <property type="molecule type" value="Genomic_DNA"/>
</dbReference>
<evidence type="ECO:0000259" key="2">
    <source>
        <dbReference type="Pfam" id="PF01814"/>
    </source>
</evidence>
<evidence type="ECO:0000256" key="1">
    <source>
        <dbReference type="SAM" id="MobiDB-lite"/>
    </source>
</evidence>
<dbReference type="Gene3D" id="1.20.120.520">
    <property type="entry name" value="nmb1532 protein domain like"/>
    <property type="match status" value="1"/>
</dbReference>